<evidence type="ECO:0000313" key="7">
    <source>
        <dbReference type="EMBL" id="SDI05079.1"/>
    </source>
</evidence>
<reference evidence="7 8" key="1">
    <citation type="submission" date="2016-10" db="EMBL/GenBank/DDBJ databases">
        <authorList>
            <person name="de Groot N.N."/>
        </authorList>
    </citation>
    <scope>NUCLEOTIDE SEQUENCE [LARGE SCALE GENOMIC DNA]</scope>
    <source>
        <strain evidence="7 8">DSM 28010</strain>
    </source>
</reference>
<sequence>MNVIKISVTCLALFSLTACQNLTSDQRTVVGVAGGAAAGLIAADILEADNDWRLIAGLAGAAAGTLVAQNRQTGNCAYARGDGTYYTAPCPN</sequence>
<keyword evidence="8" id="KW-1185">Reference proteome</keyword>
<feature type="signal peptide" evidence="5">
    <location>
        <begin position="1"/>
        <end position="20"/>
    </location>
</feature>
<dbReference type="GO" id="GO:0009279">
    <property type="term" value="C:cell outer membrane"/>
    <property type="evidence" value="ECO:0007669"/>
    <property type="project" value="UniProtKB-SubCell"/>
</dbReference>
<dbReference type="PROSITE" id="PS51257">
    <property type="entry name" value="PROKAR_LIPOPROTEIN"/>
    <property type="match status" value="1"/>
</dbReference>
<dbReference type="STRING" id="490829.SAMN05421850_101476"/>
<dbReference type="Proteomes" id="UP000199340">
    <property type="component" value="Unassembled WGS sequence"/>
</dbReference>
<evidence type="ECO:0000313" key="8">
    <source>
        <dbReference type="Proteomes" id="UP000199340"/>
    </source>
</evidence>
<evidence type="ECO:0000256" key="5">
    <source>
        <dbReference type="SAM" id="SignalP"/>
    </source>
</evidence>
<dbReference type="RefSeq" id="WP_090026100.1">
    <property type="nucleotide sequence ID" value="NZ_FNEB01000001.1"/>
</dbReference>
<comment type="similarity">
    <text evidence="2">Belongs to the rickettsiale 17 kDa surface antigen family.</text>
</comment>
<evidence type="ECO:0000256" key="3">
    <source>
        <dbReference type="ARBA" id="ARBA00015281"/>
    </source>
</evidence>
<dbReference type="InterPro" id="IPR008816">
    <property type="entry name" value="Gly_zipper_2TM_dom"/>
</dbReference>
<accession>A0A1G8HEP9</accession>
<dbReference type="AlphaFoldDB" id="A0A1G8HEP9"/>
<evidence type="ECO:0000256" key="1">
    <source>
        <dbReference type="ARBA" id="ARBA00004459"/>
    </source>
</evidence>
<evidence type="ECO:0000259" key="6">
    <source>
        <dbReference type="Pfam" id="PF05433"/>
    </source>
</evidence>
<feature type="domain" description="Glycine zipper 2TM" evidence="6">
    <location>
        <begin position="31"/>
        <end position="70"/>
    </location>
</feature>
<name>A0A1G8HEP9_9RHOB</name>
<comment type="subcellular location">
    <subcellularLocation>
        <location evidence="1">Cell outer membrane</location>
        <topology evidence="1">Lipid-anchor</topology>
    </subcellularLocation>
</comment>
<feature type="chain" id="PRO_5011517993" description="17 kDa surface antigen" evidence="5">
    <location>
        <begin position="21"/>
        <end position="92"/>
    </location>
</feature>
<gene>
    <name evidence="7" type="ORF">SAMN05421850_101476</name>
</gene>
<organism evidence="7 8">
    <name type="scientific">Lutimaribacter saemankumensis</name>
    <dbReference type="NCBI Taxonomy" id="490829"/>
    <lineage>
        <taxon>Bacteria</taxon>
        <taxon>Pseudomonadati</taxon>
        <taxon>Pseudomonadota</taxon>
        <taxon>Alphaproteobacteria</taxon>
        <taxon>Rhodobacterales</taxon>
        <taxon>Roseobacteraceae</taxon>
        <taxon>Lutimaribacter</taxon>
    </lineage>
</organism>
<keyword evidence="4" id="KW-0449">Lipoprotein</keyword>
<dbReference type="EMBL" id="FNEB01000001">
    <property type="protein sequence ID" value="SDI05079.1"/>
    <property type="molecule type" value="Genomic_DNA"/>
</dbReference>
<evidence type="ECO:0000256" key="4">
    <source>
        <dbReference type="ARBA" id="ARBA00023288"/>
    </source>
</evidence>
<dbReference type="Pfam" id="PF05433">
    <property type="entry name" value="Rick_17kDa_Anti"/>
    <property type="match status" value="1"/>
</dbReference>
<proteinExistence type="inferred from homology"/>
<evidence type="ECO:0000256" key="2">
    <source>
        <dbReference type="ARBA" id="ARBA00008681"/>
    </source>
</evidence>
<protein>
    <recommendedName>
        <fullName evidence="3">17 kDa surface antigen</fullName>
    </recommendedName>
</protein>
<keyword evidence="5" id="KW-0732">Signal</keyword>